<feature type="compositionally biased region" description="Basic residues" evidence="1">
    <location>
        <begin position="115"/>
        <end position="124"/>
    </location>
</feature>
<dbReference type="Proteomes" id="UP001383192">
    <property type="component" value="Unassembled WGS sequence"/>
</dbReference>
<protein>
    <submittedName>
        <fullName evidence="2">Uncharacterized protein</fullName>
    </submittedName>
</protein>
<comment type="caution">
    <text evidence="2">The sequence shown here is derived from an EMBL/GenBank/DDBJ whole genome shotgun (WGS) entry which is preliminary data.</text>
</comment>
<organism evidence="2 3">
    <name type="scientific">Paramarasmius palmivorus</name>
    <dbReference type="NCBI Taxonomy" id="297713"/>
    <lineage>
        <taxon>Eukaryota</taxon>
        <taxon>Fungi</taxon>
        <taxon>Dikarya</taxon>
        <taxon>Basidiomycota</taxon>
        <taxon>Agaricomycotina</taxon>
        <taxon>Agaricomycetes</taxon>
        <taxon>Agaricomycetidae</taxon>
        <taxon>Agaricales</taxon>
        <taxon>Marasmiineae</taxon>
        <taxon>Marasmiaceae</taxon>
        <taxon>Paramarasmius</taxon>
    </lineage>
</organism>
<accession>A0AAW0AKD6</accession>
<sequence>MSDDLCKQLRYDLQGDEELEFLRGQGHDDNYILKTLLPLRKKGRRRWRNRISAKESYIRNRVTKKEKSRLQSAAHRAKVNESAPEVKEFHSMKKKAQQREWRARNRQRLAEKERIRRSKMRPVI</sequence>
<evidence type="ECO:0000313" key="3">
    <source>
        <dbReference type="Proteomes" id="UP001383192"/>
    </source>
</evidence>
<keyword evidence="3" id="KW-1185">Reference proteome</keyword>
<name>A0AAW0AKD6_9AGAR</name>
<reference evidence="2 3" key="1">
    <citation type="submission" date="2024-01" db="EMBL/GenBank/DDBJ databases">
        <title>A draft genome for a cacao thread blight-causing isolate of Paramarasmius palmivorus.</title>
        <authorList>
            <person name="Baruah I.K."/>
            <person name="Bukari Y."/>
            <person name="Amoako-Attah I."/>
            <person name="Meinhardt L.W."/>
            <person name="Bailey B.A."/>
            <person name="Cohen S.P."/>
        </authorList>
    </citation>
    <scope>NUCLEOTIDE SEQUENCE [LARGE SCALE GENOMIC DNA]</scope>
    <source>
        <strain evidence="2 3">GH-12</strain>
    </source>
</reference>
<evidence type="ECO:0000313" key="2">
    <source>
        <dbReference type="EMBL" id="KAK7013637.1"/>
    </source>
</evidence>
<dbReference type="EMBL" id="JAYKXP010000384">
    <property type="protein sequence ID" value="KAK7013637.1"/>
    <property type="molecule type" value="Genomic_DNA"/>
</dbReference>
<dbReference type="AlphaFoldDB" id="A0AAW0AKD6"/>
<feature type="compositionally biased region" description="Basic and acidic residues" evidence="1">
    <location>
        <begin position="84"/>
        <end position="114"/>
    </location>
</feature>
<feature type="region of interest" description="Disordered" evidence="1">
    <location>
        <begin position="62"/>
        <end position="124"/>
    </location>
</feature>
<proteinExistence type="predicted"/>
<gene>
    <name evidence="2" type="ORF">VNI00_019458</name>
</gene>
<evidence type="ECO:0000256" key="1">
    <source>
        <dbReference type="SAM" id="MobiDB-lite"/>
    </source>
</evidence>